<dbReference type="Proteomes" id="UP000321954">
    <property type="component" value="Chromosome"/>
</dbReference>
<dbReference type="PANTHER" id="PTHR35792">
    <property type="entry name" value="GENERAL STRESS PROTEIN"/>
    <property type="match status" value="1"/>
</dbReference>
<organism evidence="3 4">
    <name type="scientific">Antarcticibacterium arcticum</name>
    <dbReference type="NCBI Taxonomy" id="2585771"/>
    <lineage>
        <taxon>Bacteria</taxon>
        <taxon>Pseudomonadati</taxon>
        <taxon>Bacteroidota</taxon>
        <taxon>Flavobacteriia</taxon>
        <taxon>Flavobacteriales</taxon>
        <taxon>Flavobacteriaceae</taxon>
        <taxon>Antarcticibacterium</taxon>
    </lineage>
</organism>
<evidence type="ECO:0000313" key="3">
    <source>
        <dbReference type="EMBL" id="QED37274.1"/>
    </source>
</evidence>
<keyword evidence="2" id="KW-0812">Transmembrane</keyword>
<dbReference type="InterPro" id="IPR024623">
    <property type="entry name" value="YtxH"/>
</dbReference>
<keyword evidence="2" id="KW-0472">Membrane</keyword>
<evidence type="ECO:0000256" key="2">
    <source>
        <dbReference type="SAM" id="Phobius"/>
    </source>
</evidence>
<dbReference type="InterPro" id="IPR052928">
    <property type="entry name" value="Desiccation-related_membrane"/>
</dbReference>
<dbReference type="OrthoDB" id="676025at2"/>
<feature type="transmembrane region" description="Helical" evidence="2">
    <location>
        <begin position="6"/>
        <end position="25"/>
    </location>
</feature>
<accession>A0A5B8YHJ4</accession>
<dbReference type="Pfam" id="PF12732">
    <property type="entry name" value="YtxH"/>
    <property type="match status" value="1"/>
</dbReference>
<dbReference type="KEGG" id="anp:FK178_05900"/>
<name>A0A5B8YHJ4_9FLAO</name>
<gene>
    <name evidence="3" type="ORF">FK178_05900</name>
</gene>
<dbReference type="RefSeq" id="WP_146832076.1">
    <property type="nucleotide sequence ID" value="NZ_CP042476.1"/>
</dbReference>
<dbReference type="AlphaFoldDB" id="A0A5B8YHJ4"/>
<evidence type="ECO:0000313" key="4">
    <source>
        <dbReference type="Proteomes" id="UP000321954"/>
    </source>
</evidence>
<protein>
    <submittedName>
        <fullName evidence="3">YtxH domain-containing protein</fullName>
    </submittedName>
</protein>
<evidence type="ECO:0000256" key="1">
    <source>
        <dbReference type="SAM" id="MobiDB-lite"/>
    </source>
</evidence>
<dbReference type="PANTHER" id="PTHR35792:SF2">
    <property type="entry name" value="GENERAL STRESS PROTEIN"/>
    <property type="match status" value="1"/>
</dbReference>
<feature type="compositionally biased region" description="Basic and acidic residues" evidence="1">
    <location>
        <begin position="77"/>
        <end position="89"/>
    </location>
</feature>
<keyword evidence="4" id="KW-1185">Reference proteome</keyword>
<feature type="region of interest" description="Disordered" evidence="1">
    <location>
        <begin position="66"/>
        <end position="95"/>
    </location>
</feature>
<dbReference type="EMBL" id="CP042476">
    <property type="protein sequence ID" value="QED37274.1"/>
    <property type="molecule type" value="Genomic_DNA"/>
</dbReference>
<keyword evidence="2" id="KW-1133">Transmembrane helix</keyword>
<sequence length="95" mass="10407">MKAGRLLTGLVSGAAVGAALGLLFAPKKGTETRRKITETGDSYLKDAKNKFNEFSDNLSHKVDEVRNRSKAAMSNSKTEEKIHQAKADMHNMQSK</sequence>
<reference evidence="3 4" key="1">
    <citation type="submission" date="2019-08" db="EMBL/GenBank/DDBJ databases">
        <title>Antarcticibacterium arcticum sp. nov., a bacterium isolated from marine sediment of the Canadian Beaufort Sea.</title>
        <authorList>
            <person name="Lee Y.M."/>
            <person name="Baek K."/>
            <person name="Lee D.-H."/>
            <person name="Shin S.C."/>
            <person name="Jin Y.K."/>
            <person name="Park Y."/>
        </authorList>
    </citation>
    <scope>NUCLEOTIDE SEQUENCE [LARGE SCALE GENOMIC DNA]</scope>
    <source>
        <strain evidence="3 4">PAMC 28998</strain>
    </source>
</reference>
<proteinExistence type="predicted"/>